<feature type="region of interest" description="Disordered" evidence="2">
    <location>
        <begin position="1"/>
        <end position="68"/>
    </location>
</feature>
<dbReference type="SMART" id="SM00343">
    <property type="entry name" value="ZnF_C2HC"/>
    <property type="match status" value="1"/>
</dbReference>
<feature type="transmembrane region" description="Helical" evidence="3">
    <location>
        <begin position="162"/>
        <end position="190"/>
    </location>
</feature>
<dbReference type="EMBL" id="CM007897">
    <property type="protein sequence ID" value="OTG19322.1"/>
    <property type="molecule type" value="Genomic_DNA"/>
</dbReference>
<dbReference type="PROSITE" id="PS00141">
    <property type="entry name" value="ASP_PROTEASE"/>
    <property type="match status" value="1"/>
</dbReference>
<accession>A0A251U963</accession>
<dbReference type="SUPFAM" id="SSF50630">
    <property type="entry name" value="Acid proteases"/>
    <property type="match status" value="1"/>
</dbReference>
<protein>
    <submittedName>
        <fullName evidence="5">Putative zinc finger, CCHC-type, Aspartic peptidase domain protein</fullName>
    </submittedName>
</protein>
<dbReference type="InterPro" id="IPR001878">
    <property type="entry name" value="Znf_CCHC"/>
</dbReference>
<evidence type="ECO:0000256" key="1">
    <source>
        <dbReference type="PROSITE-ProRule" id="PRU00047"/>
    </source>
</evidence>
<keyword evidence="6" id="KW-1185">Reference proteome</keyword>
<keyword evidence="3" id="KW-1133">Transmembrane helix</keyword>
<dbReference type="GO" id="GO:0003676">
    <property type="term" value="F:nucleic acid binding"/>
    <property type="evidence" value="ECO:0007669"/>
    <property type="project" value="InterPro"/>
</dbReference>
<evidence type="ECO:0000313" key="5">
    <source>
        <dbReference type="EMBL" id="OTG19322.1"/>
    </source>
</evidence>
<dbReference type="InterPro" id="IPR001969">
    <property type="entry name" value="Aspartic_peptidase_AS"/>
</dbReference>
<dbReference type="Gene3D" id="2.40.70.10">
    <property type="entry name" value="Acid Proteases"/>
    <property type="match status" value="1"/>
</dbReference>
<evidence type="ECO:0000256" key="2">
    <source>
        <dbReference type="SAM" id="MobiDB-lite"/>
    </source>
</evidence>
<proteinExistence type="predicted"/>
<dbReference type="PANTHER" id="PTHR15503:SF45">
    <property type="entry name" value="RNA-DIRECTED DNA POLYMERASE HOMOLOG"/>
    <property type="match status" value="1"/>
</dbReference>
<dbReference type="PROSITE" id="PS50158">
    <property type="entry name" value="ZF_CCHC"/>
    <property type="match status" value="1"/>
</dbReference>
<reference evidence="6" key="1">
    <citation type="journal article" date="2017" name="Nature">
        <title>The sunflower genome provides insights into oil metabolism, flowering and Asterid evolution.</title>
        <authorList>
            <person name="Badouin H."/>
            <person name="Gouzy J."/>
            <person name="Grassa C.J."/>
            <person name="Murat F."/>
            <person name="Staton S.E."/>
            <person name="Cottret L."/>
            <person name="Lelandais-Briere C."/>
            <person name="Owens G.L."/>
            <person name="Carrere S."/>
            <person name="Mayjonade B."/>
            <person name="Legrand L."/>
            <person name="Gill N."/>
            <person name="Kane N.C."/>
            <person name="Bowers J.E."/>
            <person name="Hubner S."/>
            <person name="Bellec A."/>
            <person name="Berard A."/>
            <person name="Berges H."/>
            <person name="Blanchet N."/>
            <person name="Boniface M.C."/>
            <person name="Brunel D."/>
            <person name="Catrice O."/>
            <person name="Chaidir N."/>
            <person name="Claudel C."/>
            <person name="Donnadieu C."/>
            <person name="Faraut T."/>
            <person name="Fievet G."/>
            <person name="Helmstetter N."/>
            <person name="King M."/>
            <person name="Knapp S.J."/>
            <person name="Lai Z."/>
            <person name="Le Paslier M.C."/>
            <person name="Lippi Y."/>
            <person name="Lorenzon L."/>
            <person name="Mandel J.R."/>
            <person name="Marage G."/>
            <person name="Marchand G."/>
            <person name="Marquand E."/>
            <person name="Bret-Mestries E."/>
            <person name="Morien E."/>
            <person name="Nambeesan S."/>
            <person name="Nguyen T."/>
            <person name="Pegot-Espagnet P."/>
            <person name="Pouilly N."/>
            <person name="Raftis F."/>
            <person name="Sallet E."/>
            <person name="Schiex T."/>
            <person name="Thomas J."/>
            <person name="Vandecasteele C."/>
            <person name="Vares D."/>
            <person name="Vear F."/>
            <person name="Vautrin S."/>
            <person name="Crespi M."/>
            <person name="Mangin B."/>
            <person name="Burke J.M."/>
            <person name="Salse J."/>
            <person name="Munos S."/>
            <person name="Vincourt P."/>
            <person name="Rieseberg L.H."/>
            <person name="Langlade N.B."/>
        </authorList>
    </citation>
    <scope>NUCLEOTIDE SEQUENCE [LARGE SCALE GENOMIC DNA]</scope>
    <source>
        <strain evidence="6">cv. SF193</strain>
    </source>
</reference>
<dbReference type="OMA" id="EMDIRQW"/>
<keyword evidence="3" id="KW-0472">Membrane</keyword>
<dbReference type="GO" id="GO:0004190">
    <property type="term" value="F:aspartic-type endopeptidase activity"/>
    <property type="evidence" value="ECO:0007669"/>
    <property type="project" value="InterPro"/>
</dbReference>
<keyword evidence="1" id="KW-0863">Zinc-finger</keyword>
<sequence length="275" mass="30491">MERKEFLGNSDDSKKRNRDGNRIKSTSHSSSQGSNQYGNDRNNAGNRSAGKNTRPWQGRNQNQGQIQQYQQPIQAQPLNQMGNQNPTQHPLCNHCNKHHPGICRRLTGACLSCGEMGHMVKQCSKARNRAADTNRGANVPPNTGGRVLFPIFFLFSFNDRDLLVSLVLISYNYCISLVIIALGTVSGIIYLAGRDIYVLFDTGATHSIVSQVFARHLKIVPSLLDHALVISTPMGNPTVITHIYRDCPLVVGNIVRKANLYPMQMGDFDVILGMD</sequence>
<dbReference type="InterPro" id="IPR036875">
    <property type="entry name" value="Znf_CCHC_sf"/>
</dbReference>
<dbReference type="Pfam" id="PF08284">
    <property type="entry name" value="RVP_2"/>
    <property type="match status" value="1"/>
</dbReference>
<dbReference type="CDD" id="cd00303">
    <property type="entry name" value="retropepsin_like"/>
    <property type="match status" value="1"/>
</dbReference>
<evidence type="ECO:0000259" key="4">
    <source>
        <dbReference type="PROSITE" id="PS50158"/>
    </source>
</evidence>
<organism evidence="5 6">
    <name type="scientific">Helianthus annuus</name>
    <name type="common">Common sunflower</name>
    <dbReference type="NCBI Taxonomy" id="4232"/>
    <lineage>
        <taxon>Eukaryota</taxon>
        <taxon>Viridiplantae</taxon>
        <taxon>Streptophyta</taxon>
        <taxon>Embryophyta</taxon>
        <taxon>Tracheophyta</taxon>
        <taxon>Spermatophyta</taxon>
        <taxon>Magnoliopsida</taxon>
        <taxon>eudicotyledons</taxon>
        <taxon>Gunneridae</taxon>
        <taxon>Pentapetalae</taxon>
        <taxon>asterids</taxon>
        <taxon>campanulids</taxon>
        <taxon>Asterales</taxon>
        <taxon>Asteraceae</taxon>
        <taxon>Asteroideae</taxon>
        <taxon>Heliantheae alliance</taxon>
        <taxon>Heliantheae</taxon>
        <taxon>Helianthus</taxon>
    </lineage>
</organism>
<dbReference type="InterPro" id="IPR032567">
    <property type="entry name" value="RTL1-rel"/>
</dbReference>
<dbReference type="InterPro" id="IPR021109">
    <property type="entry name" value="Peptidase_aspartic_dom_sf"/>
</dbReference>
<keyword evidence="1" id="KW-0479">Metal-binding</keyword>
<dbReference type="PANTHER" id="PTHR15503">
    <property type="entry name" value="LDOC1 RELATED"/>
    <property type="match status" value="1"/>
</dbReference>
<dbReference type="InParanoid" id="A0A251U963"/>
<dbReference type="AlphaFoldDB" id="A0A251U963"/>
<dbReference type="GO" id="GO:0008270">
    <property type="term" value="F:zinc ion binding"/>
    <property type="evidence" value="ECO:0007669"/>
    <property type="project" value="UniProtKB-KW"/>
</dbReference>
<dbReference type="Proteomes" id="UP000215914">
    <property type="component" value="Chromosome 8"/>
</dbReference>
<dbReference type="GO" id="GO:0006508">
    <property type="term" value="P:proteolysis"/>
    <property type="evidence" value="ECO:0007669"/>
    <property type="project" value="InterPro"/>
</dbReference>
<feature type="domain" description="CCHC-type" evidence="4">
    <location>
        <begin position="110"/>
        <end position="125"/>
    </location>
</feature>
<keyword evidence="1" id="KW-0862">Zinc</keyword>
<dbReference type="SUPFAM" id="SSF57756">
    <property type="entry name" value="Retrovirus zinc finger-like domains"/>
    <property type="match status" value="1"/>
</dbReference>
<evidence type="ECO:0000256" key="3">
    <source>
        <dbReference type="SAM" id="Phobius"/>
    </source>
</evidence>
<evidence type="ECO:0000313" key="6">
    <source>
        <dbReference type="Proteomes" id="UP000215914"/>
    </source>
</evidence>
<feature type="compositionally biased region" description="Basic and acidic residues" evidence="2">
    <location>
        <begin position="1"/>
        <end position="22"/>
    </location>
</feature>
<feature type="compositionally biased region" description="Polar residues" evidence="2">
    <location>
        <begin position="35"/>
        <end position="55"/>
    </location>
</feature>
<gene>
    <name evidence="5" type="ORF">HannXRQ_Chr08g0232811</name>
</gene>
<keyword evidence="3" id="KW-0812">Transmembrane</keyword>
<feature type="compositionally biased region" description="Low complexity" evidence="2">
    <location>
        <begin position="57"/>
        <end position="68"/>
    </location>
</feature>
<name>A0A251U963_HELAN</name>